<dbReference type="EMBL" id="FR906063">
    <property type="protein sequence ID" value="CDQ82862.1"/>
    <property type="molecule type" value="Genomic_DNA"/>
</dbReference>
<dbReference type="InterPro" id="IPR016187">
    <property type="entry name" value="CTDL_fold"/>
</dbReference>
<dbReference type="SUPFAM" id="SSF56436">
    <property type="entry name" value="C-type lectin-like"/>
    <property type="match status" value="7"/>
</dbReference>
<dbReference type="InterPro" id="IPR050111">
    <property type="entry name" value="C-type_lectin/snaclec_domain"/>
</dbReference>
<dbReference type="PROSITE" id="PS00615">
    <property type="entry name" value="C_TYPE_LECTIN_1"/>
    <property type="match status" value="2"/>
</dbReference>
<dbReference type="InterPro" id="IPR016186">
    <property type="entry name" value="C-type_lectin-like/link_sf"/>
</dbReference>
<dbReference type="FunFam" id="3.10.100.10:FF:000025">
    <property type="entry name" value="Mannose receptor C-type 1"/>
    <property type="match status" value="1"/>
</dbReference>
<dbReference type="Pfam" id="PF01498">
    <property type="entry name" value="HTH_Tnp_Tc3_2"/>
    <property type="match status" value="1"/>
</dbReference>
<feature type="domain" description="C-type lectin" evidence="2">
    <location>
        <begin position="73"/>
        <end position="176"/>
    </location>
</feature>
<feature type="non-terminal residue" evidence="3">
    <location>
        <position position="1104"/>
    </location>
</feature>
<dbReference type="GO" id="GO:0006313">
    <property type="term" value="P:DNA transposition"/>
    <property type="evidence" value="ECO:0007669"/>
    <property type="project" value="InterPro"/>
</dbReference>
<protein>
    <recommendedName>
        <fullName evidence="2">C-type lectin domain-containing protein</fullName>
    </recommendedName>
</protein>
<dbReference type="InterPro" id="IPR002492">
    <property type="entry name" value="Transposase_Tc1-like"/>
</dbReference>
<keyword evidence="1" id="KW-1015">Disulfide bond</keyword>
<evidence type="ECO:0000259" key="2">
    <source>
        <dbReference type="PROSITE" id="PS50041"/>
    </source>
</evidence>
<dbReference type="InterPro" id="IPR018378">
    <property type="entry name" value="C-type_lectin_CS"/>
</dbReference>
<accession>A0A060XUA2</accession>
<dbReference type="GO" id="GO:0003677">
    <property type="term" value="F:DNA binding"/>
    <property type="evidence" value="ECO:0007669"/>
    <property type="project" value="InterPro"/>
</dbReference>
<dbReference type="PROSITE" id="PS50041">
    <property type="entry name" value="C_TYPE_LECTIN_2"/>
    <property type="match status" value="6"/>
</dbReference>
<feature type="domain" description="C-type lectin" evidence="2">
    <location>
        <begin position="680"/>
        <end position="801"/>
    </location>
</feature>
<dbReference type="PaxDb" id="8022-A0A060XUA2"/>
<evidence type="ECO:0000256" key="1">
    <source>
        <dbReference type="ARBA" id="ARBA00023157"/>
    </source>
</evidence>
<dbReference type="STRING" id="8022.A0A060XUA2"/>
<dbReference type="PANTHER" id="PTHR22803">
    <property type="entry name" value="MANNOSE, PHOSPHOLIPASE, LECTIN RECEPTOR RELATED"/>
    <property type="match status" value="1"/>
</dbReference>
<gene>
    <name evidence="3" type="ORF">GSONMT00023035001</name>
</gene>
<dbReference type="SUPFAM" id="SSF46689">
    <property type="entry name" value="Homeodomain-like"/>
    <property type="match status" value="1"/>
</dbReference>
<name>A0A060XUA2_ONCMY</name>
<dbReference type="Gene3D" id="3.10.100.10">
    <property type="entry name" value="Mannose-Binding Protein A, subunit A"/>
    <property type="match status" value="7"/>
</dbReference>
<proteinExistence type="predicted"/>
<dbReference type="GO" id="GO:0015074">
    <property type="term" value="P:DNA integration"/>
    <property type="evidence" value="ECO:0007669"/>
    <property type="project" value="InterPro"/>
</dbReference>
<feature type="domain" description="C-type lectin" evidence="2">
    <location>
        <begin position="444"/>
        <end position="506"/>
    </location>
</feature>
<dbReference type="InterPro" id="IPR057667">
    <property type="entry name" value="HTH_SB"/>
</dbReference>
<dbReference type="InterPro" id="IPR009057">
    <property type="entry name" value="Homeodomain-like_sf"/>
</dbReference>
<feature type="domain" description="C-type lectin" evidence="2">
    <location>
        <begin position="974"/>
        <end position="1085"/>
    </location>
</feature>
<dbReference type="Proteomes" id="UP000193380">
    <property type="component" value="Unassembled WGS sequence"/>
</dbReference>
<dbReference type="AlphaFoldDB" id="A0A060XUA2"/>
<reference evidence="3" key="1">
    <citation type="journal article" date="2014" name="Nat. Commun.">
        <title>The rainbow trout genome provides novel insights into evolution after whole-genome duplication in vertebrates.</title>
        <authorList>
            <person name="Berthelot C."/>
            <person name="Brunet F."/>
            <person name="Chalopin D."/>
            <person name="Juanchich A."/>
            <person name="Bernard M."/>
            <person name="Noel B."/>
            <person name="Bento P."/>
            <person name="Da Silva C."/>
            <person name="Labadie K."/>
            <person name="Alberti A."/>
            <person name="Aury J.M."/>
            <person name="Louis A."/>
            <person name="Dehais P."/>
            <person name="Bardou P."/>
            <person name="Montfort J."/>
            <person name="Klopp C."/>
            <person name="Cabau C."/>
            <person name="Gaspin C."/>
            <person name="Thorgaard G.H."/>
            <person name="Boussaha M."/>
            <person name="Quillet E."/>
            <person name="Guyomard R."/>
            <person name="Galiana D."/>
            <person name="Bobe J."/>
            <person name="Volff J.N."/>
            <person name="Genet C."/>
            <person name="Wincker P."/>
            <person name="Jaillon O."/>
            <person name="Roest Crollius H."/>
            <person name="Guiguen Y."/>
        </authorList>
    </citation>
    <scope>NUCLEOTIDE SEQUENCE [LARGE SCALE GENOMIC DNA]</scope>
</reference>
<dbReference type="Gene3D" id="1.10.10.10">
    <property type="entry name" value="Winged helix-like DNA-binding domain superfamily/Winged helix DNA-binding domain"/>
    <property type="match status" value="1"/>
</dbReference>
<sequence>MYSISIPDQPSHVDEENCAVIRTESSGRWQNRDCSVALPYVCKKRPNATLDPFTTDSWADDEKYECDVGWQAFQAGCYRLTSEKVDWDAAQKTCQKMEANLVSLHTLPELEFIINNIKRDVEELWIGLHDTAMQMDFQWTDHTPVIFTYWHPFEPNNFQNTPEDCVTIWGPVSDPWPLTPIVWTLLSVAQRRSTSYCRYYMKPLGGWTLHLDHAWVVMKGSLLQGLDWMEGECCSYLKRGWVCNLKRECGCNDEDDNNKYKNNFWGVLIFVLLHTVAWLKGTVTDYTVGQKNHTPNSTMAKTKELSKDTRNRIVDLHQAGKTESAICKQLGLKKSTVGAIIRNWKTYKTTENLPRSGSPRKISLLTKPTISNTLRRQGLKSCCPRRVPLLKPVHVQTRLKFAREHLDDPEEDWENVIWSDETKYTFLVKTQLIVESEDHEQRWFWIGLNRRNPMDNGSWKWSDGLAYTYQNFGRYNYNVRQCAAADLGTMTWLAMRCDAELDWICKIPKGNSKTTEPHIDTDTPPTASEWVGFQEAEYKFFDHRSTWDQAQRICSWFGASLASIHSSAEEVFLANTLHKMTKVEGDHWWVGLHTYENDGRFHWSDHSVLNYVSWALNRPHPLSRDRKCVHMSVSKAEWADQKCHSDLPYICKRVNVTGTIPPTPSTPLPPAGCPDGWGPFLHKCYKVFGHEESRRATWSGARLMCESQGGALAVVPNHVEQAFVTTLLSNVSFDLWVGLTSDSKGHFQWARPGLLSYTNWASGEPLDNSGPLHNKSPGNCVVMIHGNPAKNTGMWASRACEMEKHGYICQKKQDPALPPGAALLPSSLSGALDLGGVSYRIVRKRLDWMGALHVCESLNGTLASVRDPYQQAYLTLLMNSLHLPAWIGLYNYGGRHFSWLGEEDLIYTAWRDGEPNTLSGCGHMTTVGQWTMTPCDAKLDAVICQINTEEALVHKWSFPGQCPHSLGDWAWVPFRNHCYSFNLQSLRLQTDAHSSCRKVGGQLLSVLDETENGFVWEHIQGYQEQAHGAWLGMTFNSKGGSLMWSESAEVKFTNWEVQGTNLSTLFPNACFWIQSNTGLWKPGSCKNHTHGVICKRQRSKEGLT</sequence>
<reference evidence="3" key="2">
    <citation type="submission" date="2014-03" db="EMBL/GenBank/DDBJ databases">
        <authorList>
            <person name="Genoscope - CEA"/>
        </authorList>
    </citation>
    <scope>NUCLEOTIDE SEQUENCE</scope>
</reference>
<dbReference type="Pfam" id="PF25787">
    <property type="entry name" value="HTH_SB"/>
    <property type="match status" value="1"/>
</dbReference>
<evidence type="ECO:0000313" key="4">
    <source>
        <dbReference type="Proteomes" id="UP000193380"/>
    </source>
</evidence>
<dbReference type="Pfam" id="PF00059">
    <property type="entry name" value="Lectin_C"/>
    <property type="match status" value="6"/>
</dbReference>
<feature type="domain" description="C-type lectin" evidence="2">
    <location>
        <begin position="533"/>
        <end position="652"/>
    </location>
</feature>
<dbReference type="CDD" id="cd00037">
    <property type="entry name" value="CLECT"/>
    <property type="match status" value="6"/>
</dbReference>
<feature type="domain" description="C-type lectin" evidence="2">
    <location>
        <begin position="834"/>
        <end position="942"/>
    </location>
</feature>
<organism evidence="3 4">
    <name type="scientific">Oncorhynchus mykiss</name>
    <name type="common">Rainbow trout</name>
    <name type="synonym">Salmo gairdneri</name>
    <dbReference type="NCBI Taxonomy" id="8022"/>
    <lineage>
        <taxon>Eukaryota</taxon>
        <taxon>Metazoa</taxon>
        <taxon>Chordata</taxon>
        <taxon>Craniata</taxon>
        <taxon>Vertebrata</taxon>
        <taxon>Euteleostomi</taxon>
        <taxon>Actinopterygii</taxon>
        <taxon>Neopterygii</taxon>
        <taxon>Teleostei</taxon>
        <taxon>Protacanthopterygii</taxon>
        <taxon>Salmoniformes</taxon>
        <taxon>Salmonidae</taxon>
        <taxon>Salmoninae</taxon>
        <taxon>Oncorhynchus</taxon>
    </lineage>
</organism>
<dbReference type="InterPro" id="IPR036388">
    <property type="entry name" value="WH-like_DNA-bd_sf"/>
</dbReference>
<evidence type="ECO:0000313" key="3">
    <source>
        <dbReference type="EMBL" id="CDQ82862.1"/>
    </source>
</evidence>
<dbReference type="SMART" id="SM00034">
    <property type="entry name" value="CLECT"/>
    <property type="match status" value="6"/>
</dbReference>
<dbReference type="InterPro" id="IPR001304">
    <property type="entry name" value="C-type_lectin-like"/>
</dbReference>